<dbReference type="EMBL" id="OZ023703">
    <property type="protein sequence ID" value="CAK9872283.1"/>
    <property type="molecule type" value="Genomic_DNA"/>
</dbReference>
<protein>
    <submittedName>
        <fullName evidence="2">Uncharacterized protein</fullName>
    </submittedName>
</protein>
<name>A0ABP1BAN7_9BRYO</name>
<evidence type="ECO:0000313" key="2">
    <source>
        <dbReference type="EMBL" id="CAK9872283.1"/>
    </source>
</evidence>
<organism evidence="2 3">
    <name type="scientific">Sphagnum jensenii</name>
    <dbReference type="NCBI Taxonomy" id="128206"/>
    <lineage>
        <taxon>Eukaryota</taxon>
        <taxon>Viridiplantae</taxon>
        <taxon>Streptophyta</taxon>
        <taxon>Embryophyta</taxon>
        <taxon>Bryophyta</taxon>
        <taxon>Sphagnophytina</taxon>
        <taxon>Sphagnopsida</taxon>
        <taxon>Sphagnales</taxon>
        <taxon>Sphagnaceae</taxon>
        <taxon>Sphagnum</taxon>
    </lineage>
</organism>
<sequence length="115" mass="12250">MVVVGVVEVRYNPGQVSKGQVDQPCERCFDFYPELRSCRGGGCGGATQRSRGGRGGKGGGGGGGDVVVEQFVISSVDNPWQVAATKMDALPTRLAIDRERFTHGVCMLDNRNGIF</sequence>
<gene>
    <name evidence="2" type="ORF">CSSPJE1EN2_LOCUS14880</name>
</gene>
<evidence type="ECO:0000256" key="1">
    <source>
        <dbReference type="SAM" id="MobiDB-lite"/>
    </source>
</evidence>
<feature type="region of interest" description="Disordered" evidence="1">
    <location>
        <begin position="42"/>
        <end position="62"/>
    </location>
</feature>
<evidence type="ECO:0000313" key="3">
    <source>
        <dbReference type="Proteomes" id="UP001497522"/>
    </source>
</evidence>
<dbReference type="Proteomes" id="UP001497522">
    <property type="component" value="Chromosome 2"/>
</dbReference>
<reference evidence="2 3" key="1">
    <citation type="submission" date="2024-03" db="EMBL/GenBank/DDBJ databases">
        <authorList>
            <consortium name="ELIXIR-Norway"/>
            <consortium name="Elixir Norway"/>
        </authorList>
    </citation>
    <scope>NUCLEOTIDE SEQUENCE [LARGE SCALE GENOMIC DNA]</scope>
</reference>
<proteinExistence type="predicted"/>
<accession>A0ABP1BAN7</accession>
<feature type="compositionally biased region" description="Gly residues" evidence="1">
    <location>
        <begin position="53"/>
        <end position="62"/>
    </location>
</feature>
<keyword evidence="3" id="KW-1185">Reference proteome</keyword>